<feature type="region of interest" description="Disordered" evidence="6">
    <location>
        <begin position="885"/>
        <end position="909"/>
    </location>
</feature>
<dbReference type="GO" id="GO:0030246">
    <property type="term" value="F:carbohydrate binding"/>
    <property type="evidence" value="ECO:0007669"/>
    <property type="project" value="InterPro"/>
</dbReference>
<dbReference type="EMBL" id="AGUD01000297">
    <property type="protein sequence ID" value="EHN09244.1"/>
    <property type="molecule type" value="Genomic_DNA"/>
</dbReference>
<evidence type="ECO:0000256" key="2">
    <source>
        <dbReference type="ARBA" id="ARBA00004613"/>
    </source>
</evidence>
<dbReference type="Gene3D" id="3.40.50.410">
    <property type="entry name" value="von Willebrand factor, type A domain"/>
    <property type="match status" value="1"/>
</dbReference>
<keyword evidence="9" id="KW-0675">Receptor</keyword>
<keyword evidence="5 7" id="KW-0732">Signal</keyword>
<dbReference type="Gene3D" id="3.40.390.10">
    <property type="entry name" value="Collagenase (Catalytic Domain)"/>
    <property type="match status" value="1"/>
</dbReference>
<comment type="catalytic activity">
    <reaction evidence="1">
        <text>Endohydrolysis of (1-&gt;4)-alpha-D-glucosidic linkages in polysaccharides containing three or more (1-&gt;4)-alpha-linked D-glucose units.</text>
        <dbReference type="EC" id="3.2.1.1"/>
    </reaction>
</comment>
<dbReference type="InterPro" id="IPR024079">
    <property type="entry name" value="MetalloPept_cat_dom_sf"/>
</dbReference>
<evidence type="ECO:0000259" key="8">
    <source>
        <dbReference type="Pfam" id="PF25106"/>
    </source>
</evidence>
<evidence type="ECO:0000256" key="3">
    <source>
        <dbReference type="ARBA" id="ARBA00012595"/>
    </source>
</evidence>
<evidence type="ECO:0000256" key="1">
    <source>
        <dbReference type="ARBA" id="ARBA00000548"/>
    </source>
</evidence>
<dbReference type="GO" id="GO:0008237">
    <property type="term" value="F:metallopeptidase activity"/>
    <property type="evidence" value="ECO:0007669"/>
    <property type="project" value="InterPro"/>
</dbReference>
<dbReference type="InterPro" id="IPR036465">
    <property type="entry name" value="vWFA_dom_sf"/>
</dbReference>
<dbReference type="Proteomes" id="UP000005143">
    <property type="component" value="Unassembled WGS sequence"/>
</dbReference>
<organism evidence="9 10">
    <name type="scientific">Patulibacter medicamentivorans</name>
    <dbReference type="NCBI Taxonomy" id="1097667"/>
    <lineage>
        <taxon>Bacteria</taxon>
        <taxon>Bacillati</taxon>
        <taxon>Actinomycetota</taxon>
        <taxon>Thermoleophilia</taxon>
        <taxon>Solirubrobacterales</taxon>
        <taxon>Patulibacteraceae</taxon>
        <taxon>Patulibacter</taxon>
    </lineage>
</organism>
<dbReference type="GO" id="GO:0004556">
    <property type="term" value="F:alpha-amylase activity"/>
    <property type="evidence" value="ECO:0007669"/>
    <property type="project" value="UniProtKB-EC"/>
</dbReference>
<dbReference type="InterPro" id="IPR056861">
    <property type="entry name" value="HMCN1-like_VWA"/>
</dbReference>
<dbReference type="EC" id="3.2.1.1" evidence="3"/>
<evidence type="ECO:0000256" key="7">
    <source>
        <dbReference type="SAM" id="SignalP"/>
    </source>
</evidence>
<comment type="caution">
    <text evidence="9">The sequence shown here is derived from an EMBL/GenBank/DDBJ whole genome shotgun (WGS) entry which is preliminary data.</text>
</comment>
<feature type="compositionally biased region" description="Basic and acidic residues" evidence="6">
    <location>
        <begin position="506"/>
        <end position="523"/>
    </location>
</feature>
<keyword evidence="10" id="KW-1185">Reference proteome</keyword>
<evidence type="ECO:0000256" key="6">
    <source>
        <dbReference type="SAM" id="MobiDB-lite"/>
    </source>
</evidence>
<feature type="signal peptide" evidence="7">
    <location>
        <begin position="1"/>
        <end position="23"/>
    </location>
</feature>
<dbReference type="Pfam" id="PF25106">
    <property type="entry name" value="VWA_4"/>
    <property type="match status" value="1"/>
</dbReference>
<dbReference type="Gene3D" id="2.60.40.10">
    <property type="entry name" value="Immunoglobulins"/>
    <property type="match status" value="3"/>
</dbReference>
<dbReference type="InterPro" id="IPR013784">
    <property type="entry name" value="Carb-bd-like_fold"/>
</dbReference>
<feature type="chain" id="PRO_5039636432" description="alpha-amylase" evidence="7">
    <location>
        <begin position="24"/>
        <end position="1016"/>
    </location>
</feature>
<feature type="region of interest" description="Disordered" evidence="6">
    <location>
        <begin position="506"/>
        <end position="531"/>
    </location>
</feature>
<dbReference type="RefSeq" id="WP_007578438.1">
    <property type="nucleotide sequence ID" value="NZ_AGUD01000297.1"/>
</dbReference>
<name>H0EAR9_9ACTN</name>
<feature type="domain" description="Hemicentin-1-like von Willebrand factor A" evidence="8">
    <location>
        <begin position="359"/>
        <end position="496"/>
    </location>
</feature>
<evidence type="ECO:0000313" key="9">
    <source>
        <dbReference type="EMBL" id="EHN09244.1"/>
    </source>
</evidence>
<evidence type="ECO:0000256" key="5">
    <source>
        <dbReference type="ARBA" id="ARBA00022729"/>
    </source>
</evidence>
<dbReference type="GO" id="GO:0005975">
    <property type="term" value="P:carbohydrate metabolic process"/>
    <property type="evidence" value="ECO:0007669"/>
    <property type="project" value="UniProtKB-ARBA"/>
</dbReference>
<dbReference type="OrthoDB" id="3771655at2"/>
<dbReference type="Gene3D" id="2.60.40.1120">
    <property type="entry name" value="Carboxypeptidase-like, regulatory domain"/>
    <property type="match status" value="1"/>
</dbReference>
<reference evidence="9 10" key="1">
    <citation type="journal article" date="2013" name="Biodegradation">
        <title>Quantitative proteomic analysis of ibuprofen-degrading Patulibacter sp. strain I11.</title>
        <authorList>
            <person name="Almeida B."/>
            <person name="Kjeldal H."/>
            <person name="Lolas I."/>
            <person name="Knudsen A.D."/>
            <person name="Carvalho G."/>
            <person name="Nielsen K.L."/>
            <person name="Barreto Crespo M.T."/>
            <person name="Stensballe A."/>
            <person name="Nielsen J.L."/>
        </authorList>
    </citation>
    <scope>NUCLEOTIDE SEQUENCE [LARGE SCALE GENOMIC DNA]</scope>
    <source>
        <strain evidence="9 10">I11</strain>
    </source>
</reference>
<dbReference type="CDD" id="cd00198">
    <property type="entry name" value="vWFA"/>
    <property type="match status" value="1"/>
</dbReference>
<dbReference type="InterPro" id="IPR013783">
    <property type="entry name" value="Ig-like_fold"/>
</dbReference>
<dbReference type="SUPFAM" id="SSF49452">
    <property type="entry name" value="Starch-binding domain-like"/>
    <property type="match status" value="1"/>
</dbReference>
<protein>
    <recommendedName>
        <fullName evidence="3">alpha-amylase</fullName>
        <ecNumber evidence="3">3.2.1.1</ecNumber>
    </recommendedName>
</protein>
<dbReference type="PATRIC" id="fig|1097667.3.peg.3908"/>
<sequence length="1016" mass="104336">MIVRRTALLVGLLLILVAGSPAAAYELNSVKRGAAQLPARWTTLPIDVITDHGPTDLTSETIAAMETWNNVRTARDVFGLATTATEDFTGANYGTAWGKLTGDGRHEIVVDEDFSAVAAVGFAPETVNGVTLNHTTVVDGVAVTDDTWAIVTLRGDRRSTLLHELGHAINIAHSSMGAYLGARANLASITDDDLPTMNFFTDSSRRGNALSADDAAAISDAYPDDAAASELGTIRGKVTRCDSGEPVLGANVRAVNVNDRSVQLARVTGFDGRDDGSYVIHGVPPGRYEVLVEPLTADLPIRRSLSLHTRVDSDFAQEFHTGAVESDCGLDADPSAKEPVDVQAGGSVTAPVEVDPVELALVVDTTKSMEDELLATVIGLHFALDDIAADAEAKGKPFPRTAIVSFKDTPKVELISRDREALKTALGGLTADGGGPCPEASNAALLAAGRMMAKNGRAILATDADSLPDGPSAETVAQLFTSKGMRISAVLAGTCAVAGLGEDRRLGDQQRSGAERAGGRRSDIAGPASASVEPVDELGAVDAVPLFSSLAAATGGSFVSAFPRPGSGPEPDASRAFADAVSNALVSGVMPAVTTAAPSTLPQDSRVTVELAGALTNFGPSSTVSVTGTGVQVVSREVRSPTRMLVTLAVAPDAEVGSRDVMVQTDVGGAPELARGRGALRIAEPPVGPTVVGAAPAQGRVGETLDVTVSATGSGFVDGQSGASFGSGVTVNRTRVTSPTSAVVNVTIGPGAKLGFHDVSVTTGGETADEQVTGPFLVVPQPPSIPMLRGATTPAARGDVVDVALTGVRTSFAADASVAEVLGGGVQVLSTTVHDATHATARVRVDPDAALGLRDLTISTGAEVATLLDGLSIAAVAGRPGWPVDPGPFVPSPPPAGPGTAGGPGPTPTAKAKATIAKRLRFDRRRRLLADVRCAPGGPACRGRLTVAVRVGRGSHVFAVTKLRLRAGRTQRLRLTGARTTLRRAAGGRRLVTVAVRLDDGARTTLSRRLRFPKPR</sequence>
<evidence type="ECO:0000256" key="4">
    <source>
        <dbReference type="ARBA" id="ARBA00022525"/>
    </source>
</evidence>
<keyword evidence="4" id="KW-0964">Secreted</keyword>
<accession>H0EAR9</accession>
<comment type="subcellular location">
    <subcellularLocation>
        <location evidence="2">Secreted</location>
    </subcellularLocation>
</comment>
<feature type="compositionally biased region" description="Pro residues" evidence="6">
    <location>
        <begin position="885"/>
        <end position="897"/>
    </location>
</feature>
<gene>
    <name evidence="9" type="ORF">PAI11_39430</name>
</gene>
<evidence type="ECO:0000313" key="10">
    <source>
        <dbReference type="Proteomes" id="UP000005143"/>
    </source>
</evidence>
<dbReference type="SUPFAM" id="SSF55486">
    <property type="entry name" value="Metalloproteases ('zincins'), catalytic domain"/>
    <property type="match status" value="1"/>
</dbReference>
<dbReference type="AlphaFoldDB" id="H0EAR9"/>
<proteinExistence type="predicted"/>
<dbReference type="SUPFAM" id="SSF53300">
    <property type="entry name" value="vWA-like"/>
    <property type="match status" value="1"/>
</dbReference>